<evidence type="ECO:0000256" key="2">
    <source>
        <dbReference type="SAM" id="MobiDB-lite"/>
    </source>
</evidence>
<feature type="region of interest" description="Disordered" evidence="2">
    <location>
        <begin position="185"/>
        <end position="210"/>
    </location>
</feature>
<dbReference type="AlphaFoldDB" id="A0A137NR95"/>
<feature type="domain" description="CsbD-like" evidence="3">
    <location>
        <begin position="55"/>
        <end position="90"/>
    </location>
</feature>
<organism evidence="4 5">
    <name type="scientific">Conidiobolus coronatus (strain ATCC 28846 / CBS 209.66 / NRRL 28638)</name>
    <name type="common">Delacroixia coronata</name>
    <dbReference type="NCBI Taxonomy" id="796925"/>
    <lineage>
        <taxon>Eukaryota</taxon>
        <taxon>Fungi</taxon>
        <taxon>Fungi incertae sedis</taxon>
        <taxon>Zoopagomycota</taxon>
        <taxon>Entomophthoromycotina</taxon>
        <taxon>Entomophthoromycetes</taxon>
        <taxon>Entomophthorales</taxon>
        <taxon>Ancylistaceae</taxon>
        <taxon>Conidiobolus</taxon>
    </lineage>
</organism>
<dbReference type="InterPro" id="IPR036629">
    <property type="entry name" value="YjbJ_sf"/>
</dbReference>
<dbReference type="Proteomes" id="UP000070444">
    <property type="component" value="Unassembled WGS sequence"/>
</dbReference>
<dbReference type="PANTHER" id="PTHR40460:SF1">
    <property type="entry name" value="CSBD-LIKE DOMAIN-CONTAINING PROTEIN"/>
    <property type="match status" value="1"/>
</dbReference>
<feature type="region of interest" description="Disordered" evidence="2">
    <location>
        <begin position="1"/>
        <end position="52"/>
    </location>
</feature>
<feature type="domain" description="CsbD-like" evidence="3">
    <location>
        <begin position="167"/>
        <end position="208"/>
    </location>
</feature>
<dbReference type="Pfam" id="PF05532">
    <property type="entry name" value="CsbD"/>
    <property type="match status" value="2"/>
</dbReference>
<evidence type="ECO:0000313" key="5">
    <source>
        <dbReference type="Proteomes" id="UP000070444"/>
    </source>
</evidence>
<protein>
    <recommendedName>
        <fullName evidence="3">CsbD-like domain-containing protein</fullName>
    </recommendedName>
</protein>
<dbReference type="STRING" id="796925.A0A137NR95"/>
<dbReference type="EMBL" id="KQ964920">
    <property type="protein sequence ID" value="KXN65293.1"/>
    <property type="molecule type" value="Genomic_DNA"/>
</dbReference>
<evidence type="ECO:0000259" key="3">
    <source>
        <dbReference type="Pfam" id="PF05532"/>
    </source>
</evidence>
<name>A0A137NR95_CONC2</name>
<evidence type="ECO:0000313" key="4">
    <source>
        <dbReference type="EMBL" id="KXN65293.1"/>
    </source>
</evidence>
<reference evidence="4 5" key="1">
    <citation type="journal article" date="2015" name="Genome Biol. Evol.">
        <title>Phylogenomic analyses indicate that early fungi evolved digesting cell walls of algal ancestors of land plants.</title>
        <authorList>
            <person name="Chang Y."/>
            <person name="Wang S."/>
            <person name="Sekimoto S."/>
            <person name="Aerts A.L."/>
            <person name="Choi C."/>
            <person name="Clum A."/>
            <person name="LaButti K.M."/>
            <person name="Lindquist E.A."/>
            <person name="Yee Ngan C."/>
            <person name="Ohm R.A."/>
            <person name="Salamov A.A."/>
            <person name="Grigoriev I.V."/>
            <person name="Spatafora J.W."/>
            <person name="Berbee M.L."/>
        </authorList>
    </citation>
    <scope>NUCLEOTIDE SEQUENCE [LARGE SCALE GENOMIC DNA]</scope>
    <source>
        <strain evidence="4 5">NRRL 28638</strain>
    </source>
</reference>
<dbReference type="InterPro" id="IPR008462">
    <property type="entry name" value="CsbD"/>
</dbReference>
<dbReference type="SUPFAM" id="SSF69047">
    <property type="entry name" value="Hypothetical protein YjbJ"/>
    <property type="match status" value="4"/>
</dbReference>
<dbReference type="Gene3D" id="1.10.1470.10">
    <property type="entry name" value="YjbJ"/>
    <property type="match status" value="2"/>
</dbReference>
<gene>
    <name evidence="4" type="ORF">CONCODRAFT_13171</name>
</gene>
<comment type="similarity">
    <text evidence="1">Belongs to the UPF0337 (CsbD) family.</text>
</comment>
<feature type="compositionally biased region" description="Polar residues" evidence="2">
    <location>
        <begin position="1"/>
        <end position="15"/>
    </location>
</feature>
<dbReference type="OrthoDB" id="9999611at2759"/>
<proteinExistence type="inferred from homology"/>
<sequence>MSEPSKTNAQYNQAMGSVKESVGHALGNHEMEAKGNVQNKQGHAEQSAAETKGWIEGAIDSVTGAVKETIGSLTGNTTQEAEGKAQQLKGIQIPKILLIKYNNNQKILVKITMSDPSKTNAQYNQAMGSVKETVGSALGNHEMQAKGNVQNKQGHAEQSAAETKGWVEGAIDSVTGAVKDTIGSITGNTSQQAEGKAQQLKGDAQKAANS</sequence>
<keyword evidence="5" id="KW-1185">Reference proteome</keyword>
<dbReference type="PANTHER" id="PTHR40460">
    <property type="entry name" value="CHROMOSOME 1, WHOLE GENOME SHOTGUN SEQUENCE"/>
    <property type="match status" value="1"/>
</dbReference>
<accession>A0A137NR95</accession>
<evidence type="ECO:0000256" key="1">
    <source>
        <dbReference type="ARBA" id="ARBA00009129"/>
    </source>
</evidence>